<gene>
    <name evidence="1" type="ORF">BILFYP9_04629</name>
</gene>
<evidence type="ECO:0000313" key="1">
    <source>
        <dbReference type="EMBL" id="VYT52468.1"/>
    </source>
</evidence>
<accession>A0A6N2XGM4</accession>
<name>A0A6N2XGM4_9BACE</name>
<organism evidence="1">
    <name type="scientific">Bacteroides intestinalis</name>
    <dbReference type="NCBI Taxonomy" id="329854"/>
    <lineage>
        <taxon>Bacteria</taxon>
        <taxon>Pseudomonadati</taxon>
        <taxon>Bacteroidota</taxon>
        <taxon>Bacteroidia</taxon>
        <taxon>Bacteroidales</taxon>
        <taxon>Bacteroidaceae</taxon>
        <taxon>Bacteroides</taxon>
    </lineage>
</organism>
<reference evidence="1" key="1">
    <citation type="submission" date="2019-11" db="EMBL/GenBank/DDBJ databases">
        <authorList>
            <person name="Feng L."/>
        </authorList>
    </citation>
    <scope>NUCLEOTIDE SEQUENCE</scope>
    <source>
        <strain evidence="1">BintestinalisLFYP9</strain>
    </source>
</reference>
<sequence length="80" mass="9094">MSIAIESDKVKMASNVSCFIILEKTKHKYKLSVSTTIANWGCTLDREIRPTLRIASFVVLVILYSEFSRYTTVFSSFFCG</sequence>
<dbReference type="EMBL" id="CACRSU010000049">
    <property type="protein sequence ID" value="VYT52468.1"/>
    <property type="molecule type" value="Genomic_DNA"/>
</dbReference>
<protein>
    <submittedName>
        <fullName evidence="1">Uncharacterized protein</fullName>
    </submittedName>
</protein>
<dbReference type="AlphaFoldDB" id="A0A6N2XGM4"/>
<proteinExistence type="predicted"/>